<proteinExistence type="predicted"/>
<keyword evidence="1" id="KW-0326">Glycosidase</keyword>
<keyword evidence="1" id="KW-0378">Hydrolase</keyword>
<dbReference type="InterPro" id="IPR013783">
    <property type="entry name" value="Ig-like_fold"/>
</dbReference>
<dbReference type="SMART" id="SM00060">
    <property type="entry name" value="FN3"/>
    <property type="match status" value="2"/>
</dbReference>
<dbReference type="EMBL" id="RJKE01000001">
    <property type="protein sequence ID" value="ROO84839.1"/>
    <property type="molecule type" value="Genomic_DNA"/>
</dbReference>
<evidence type="ECO:0000313" key="4">
    <source>
        <dbReference type="EMBL" id="ROO84839.1"/>
    </source>
</evidence>
<evidence type="ECO:0000313" key="5">
    <source>
        <dbReference type="Proteomes" id="UP000272400"/>
    </source>
</evidence>
<protein>
    <recommendedName>
        <fullName evidence="3">Fibronectin type-III domain-containing protein</fullName>
    </recommendedName>
</protein>
<dbReference type="Gene3D" id="2.60.40.10">
    <property type="entry name" value="Immunoglobulins"/>
    <property type="match status" value="1"/>
</dbReference>
<dbReference type="InterPro" id="IPR003961">
    <property type="entry name" value="FN3_dom"/>
</dbReference>
<feature type="domain" description="Fibronectin type-III" evidence="3">
    <location>
        <begin position="510"/>
        <end position="582"/>
    </location>
</feature>
<reference evidence="4 5" key="1">
    <citation type="submission" date="2018-11" db="EMBL/GenBank/DDBJ databases">
        <title>Sequencing the genomes of 1000 actinobacteria strains.</title>
        <authorList>
            <person name="Klenk H.-P."/>
        </authorList>
    </citation>
    <scope>NUCLEOTIDE SEQUENCE [LARGE SCALE GENOMIC DNA]</scope>
    <source>
        <strain evidence="4 5">DSM 44254</strain>
    </source>
</reference>
<comment type="caution">
    <text evidence="4">The sequence shown here is derived from an EMBL/GenBank/DDBJ whole genome shotgun (WGS) entry which is preliminary data.</text>
</comment>
<dbReference type="Proteomes" id="UP000272400">
    <property type="component" value="Unassembled WGS sequence"/>
</dbReference>
<feature type="domain" description="Fibronectin type-III" evidence="3">
    <location>
        <begin position="246"/>
        <end position="400"/>
    </location>
</feature>
<keyword evidence="2" id="KW-0624">Polysaccharide degradation</keyword>
<dbReference type="InterPro" id="IPR036116">
    <property type="entry name" value="FN3_sf"/>
</dbReference>
<evidence type="ECO:0000256" key="1">
    <source>
        <dbReference type="ARBA" id="ARBA00023295"/>
    </source>
</evidence>
<dbReference type="SUPFAM" id="SSF49265">
    <property type="entry name" value="Fibronectin type III"/>
    <property type="match status" value="1"/>
</dbReference>
<dbReference type="GO" id="GO:0000272">
    <property type="term" value="P:polysaccharide catabolic process"/>
    <property type="evidence" value="ECO:0007669"/>
    <property type="project" value="UniProtKB-KW"/>
</dbReference>
<gene>
    <name evidence="4" type="ORF">EDD29_2368</name>
</gene>
<accession>A0A3N1CU56</accession>
<organism evidence="4 5">
    <name type="scientific">Actinocorallia herbida</name>
    <dbReference type="NCBI Taxonomy" id="58109"/>
    <lineage>
        <taxon>Bacteria</taxon>
        <taxon>Bacillati</taxon>
        <taxon>Actinomycetota</taxon>
        <taxon>Actinomycetes</taxon>
        <taxon>Streptosporangiales</taxon>
        <taxon>Thermomonosporaceae</taxon>
        <taxon>Actinocorallia</taxon>
    </lineage>
</organism>
<evidence type="ECO:0000259" key="3">
    <source>
        <dbReference type="SMART" id="SM00060"/>
    </source>
</evidence>
<dbReference type="GO" id="GO:0016798">
    <property type="term" value="F:hydrolase activity, acting on glycosyl bonds"/>
    <property type="evidence" value="ECO:0007669"/>
    <property type="project" value="UniProtKB-KW"/>
</dbReference>
<dbReference type="OrthoDB" id="5506232at2"/>
<name>A0A3N1CU56_9ACTN</name>
<sequence>MSAHPLRLPQFPGILDYPRLSDALSGLGCRDLIAFALAGRHPGLMVLDGLRVMGSPWSERVDPAYLESVGRDRAARAPEAAGHVRDLLDVVVPAAVDDPAALWRLVLYQLAAGLRGGSQQEIAGRLKELRIDAGERRLLGPALLAWAAGPEPPDVELLASALSAGALHGAAEAAARVSARPVHDPLLRATLADVRRRATEIRALFSEAADHERHGDVEKAAGLYLRVADLTSDEPGLEEALQRCAPRRPAGARAEQNGTSVVLTWEAPRTGGHGYRISRDGAPVAEVRGTTFTDHDPPIGIPLAYEIRTVRAASSVSEPARPGPVTVAPAAEEFAVESVPGGIAGHWRVGPQSRSVEVTRQDGGYRARFPPDADGFLDPDVRPGTAYSYRLRCMYGQVASADLTADAIAELWPPPALAAETTIAEDGSGVLLTLTETSVGAVVLLRVPAAPPEPGTALDPQALPGVELARWSAGRSVFVPLAAAGRHRLLAVTLHNGRAVAGAAWTVEVRPEVERLEAAWQGEAVRLSWEWPPGIGSAEVSWATGAQEITRSRYRERGFTAQVSGPGTHRFEVRAGNRGGLVLRRPAVVALEGPAEIGYTVTSRKIRRFARDYAVTLAVRGRPRDPVDLVVVAKDGGLVPRGPDDGRRVLMVTLTPETPDQVHDLGTVRGPARLKAFLVGPAARRTLLRHSAPEPPKVG</sequence>
<dbReference type="RefSeq" id="WP_123664407.1">
    <property type="nucleotide sequence ID" value="NZ_RJKE01000001.1"/>
</dbReference>
<keyword evidence="5" id="KW-1185">Reference proteome</keyword>
<keyword evidence="2" id="KW-0119">Carbohydrate metabolism</keyword>
<evidence type="ECO:0000256" key="2">
    <source>
        <dbReference type="ARBA" id="ARBA00023326"/>
    </source>
</evidence>
<dbReference type="AlphaFoldDB" id="A0A3N1CU56"/>